<keyword evidence="7 17" id="KW-0032">Aminotransferase</keyword>
<keyword evidence="11 17" id="KW-0100">Branched-chain amino acid biosynthesis</keyword>
<dbReference type="InterPro" id="IPR033939">
    <property type="entry name" value="BCAT_family"/>
</dbReference>
<evidence type="ECO:0000256" key="11">
    <source>
        <dbReference type="ARBA" id="ARBA00023304"/>
    </source>
</evidence>
<evidence type="ECO:0000313" key="18">
    <source>
        <dbReference type="EMBL" id="MFD2518001.1"/>
    </source>
</evidence>
<name>A0ABW5IY28_9FLAO</name>
<dbReference type="Gene3D" id="3.30.470.10">
    <property type="match status" value="1"/>
</dbReference>
<evidence type="ECO:0000256" key="1">
    <source>
        <dbReference type="ARBA" id="ARBA00001933"/>
    </source>
</evidence>
<comment type="caution">
    <text evidence="18">The sequence shown here is derived from an EMBL/GenBank/DDBJ whole genome shotgun (WGS) entry which is preliminary data.</text>
</comment>
<comment type="catalytic activity">
    <reaction evidence="14 17">
        <text>L-leucine + 2-oxoglutarate = 4-methyl-2-oxopentanoate + L-glutamate</text>
        <dbReference type="Rhea" id="RHEA:18321"/>
        <dbReference type="ChEBI" id="CHEBI:16810"/>
        <dbReference type="ChEBI" id="CHEBI:17865"/>
        <dbReference type="ChEBI" id="CHEBI:29985"/>
        <dbReference type="ChEBI" id="CHEBI:57427"/>
        <dbReference type="EC" id="2.6.1.42"/>
    </reaction>
</comment>
<dbReference type="SUPFAM" id="SSF56752">
    <property type="entry name" value="D-aminoacid aminotransferase-like PLP-dependent enzymes"/>
    <property type="match status" value="1"/>
</dbReference>
<dbReference type="InterPro" id="IPR043131">
    <property type="entry name" value="BCAT-like_N"/>
</dbReference>
<dbReference type="PANTHER" id="PTHR11825:SF44">
    <property type="entry name" value="BRANCHED-CHAIN-AMINO-ACID AMINOTRANSFERASE"/>
    <property type="match status" value="1"/>
</dbReference>
<comment type="function">
    <text evidence="2">Acts on leucine, isoleucine and valine.</text>
</comment>
<dbReference type="Proteomes" id="UP001597468">
    <property type="component" value="Unassembled WGS sequence"/>
</dbReference>
<dbReference type="Pfam" id="PF01063">
    <property type="entry name" value="Aminotran_4"/>
    <property type="match status" value="1"/>
</dbReference>
<proteinExistence type="inferred from homology"/>
<keyword evidence="9 17" id="KW-0808">Transferase</keyword>
<evidence type="ECO:0000256" key="8">
    <source>
        <dbReference type="ARBA" id="ARBA00022605"/>
    </source>
</evidence>
<dbReference type="GO" id="GO:0004084">
    <property type="term" value="F:branched-chain-amino-acid transaminase activity"/>
    <property type="evidence" value="ECO:0007669"/>
    <property type="project" value="UniProtKB-EC"/>
</dbReference>
<evidence type="ECO:0000256" key="15">
    <source>
        <dbReference type="RuleBase" id="RU004106"/>
    </source>
</evidence>
<keyword evidence="8 17" id="KW-0028">Amino-acid biosynthesis</keyword>
<dbReference type="EC" id="2.6.1.42" evidence="17"/>
<comment type="pathway">
    <text evidence="4">Amino-acid biosynthesis; L-valine biosynthesis; L-valine from pyruvate: step 4/4.</text>
</comment>
<comment type="cofactor">
    <cofactor evidence="1 16">
        <name>pyridoxal 5'-phosphate</name>
        <dbReference type="ChEBI" id="CHEBI:597326"/>
    </cofactor>
</comment>
<comment type="similarity">
    <text evidence="6 15">Belongs to the class-IV pyridoxal-phosphate-dependent aminotransferase family.</text>
</comment>
<evidence type="ECO:0000256" key="2">
    <source>
        <dbReference type="ARBA" id="ARBA00003109"/>
    </source>
</evidence>
<dbReference type="NCBIfam" id="NF009897">
    <property type="entry name" value="PRK13357.1"/>
    <property type="match status" value="1"/>
</dbReference>
<evidence type="ECO:0000256" key="5">
    <source>
        <dbReference type="ARBA" id="ARBA00005072"/>
    </source>
</evidence>
<protein>
    <recommendedName>
        <fullName evidence="17">Branched-chain-amino-acid aminotransferase</fullName>
        <ecNumber evidence="17">2.6.1.42</ecNumber>
    </recommendedName>
</protein>
<reference evidence="19" key="1">
    <citation type="journal article" date="2019" name="Int. J. Syst. Evol. Microbiol.">
        <title>The Global Catalogue of Microorganisms (GCM) 10K type strain sequencing project: providing services to taxonomists for standard genome sequencing and annotation.</title>
        <authorList>
            <consortium name="The Broad Institute Genomics Platform"/>
            <consortium name="The Broad Institute Genome Sequencing Center for Infectious Disease"/>
            <person name="Wu L."/>
            <person name="Ma J."/>
        </authorList>
    </citation>
    <scope>NUCLEOTIDE SEQUENCE [LARGE SCALE GENOMIC DNA]</scope>
    <source>
        <strain evidence="19">KCTC 42585</strain>
    </source>
</reference>
<evidence type="ECO:0000256" key="16">
    <source>
        <dbReference type="RuleBase" id="RU004516"/>
    </source>
</evidence>
<gene>
    <name evidence="18" type="ORF">ACFSTG_08860</name>
</gene>
<evidence type="ECO:0000256" key="3">
    <source>
        <dbReference type="ARBA" id="ARBA00004824"/>
    </source>
</evidence>
<comment type="catalytic activity">
    <reaction evidence="13 17">
        <text>L-isoleucine + 2-oxoglutarate = (S)-3-methyl-2-oxopentanoate + L-glutamate</text>
        <dbReference type="Rhea" id="RHEA:24801"/>
        <dbReference type="ChEBI" id="CHEBI:16810"/>
        <dbReference type="ChEBI" id="CHEBI:29985"/>
        <dbReference type="ChEBI" id="CHEBI:35146"/>
        <dbReference type="ChEBI" id="CHEBI:58045"/>
        <dbReference type="EC" id="2.6.1.42"/>
    </reaction>
</comment>
<evidence type="ECO:0000256" key="9">
    <source>
        <dbReference type="ARBA" id="ARBA00022679"/>
    </source>
</evidence>
<evidence type="ECO:0000256" key="13">
    <source>
        <dbReference type="ARBA" id="ARBA00048798"/>
    </source>
</evidence>
<dbReference type="PIRSF" id="PIRSF006468">
    <property type="entry name" value="BCAT1"/>
    <property type="match status" value="1"/>
</dbReference>
<sequence>MKNGLPLAIDVVEAPASKIDAVDFENLVFGNVFTDHMMMCDYEDGEWQTPRIQPYGPIQLEPSAKVFHYGQAIFEGMKAFKDDEDQVWLFRPEANIDRFNRSSVRLAIPEFPKEVFLEGLETLLNLDRDWIKQGFGSSLYIRPFVIATEPGVSASPSKNYKFMIICSPAKAYYSGEVRVVFAEQFSRAANGGVGFAKAAGNYGAQFYPTNLAKQEGFQQIVWTDASTHEYLEEAGTMNIFFRVGDKLLTAPISDRILDGITRKSVIALAEEFKVPVEVRRVTVKEIVEAAEKGELKEMFGAGTAATINPIKGFGYQGKRYELPEQENSYASFFKTKLMEIQYNKAEDKFGWRYLVKEK</sequence>
<comment type="catalytic activity">
    <reaction evidence="12 17">
        <text>L-valine + 2-oxoglutarate = 3-methyl-2-oxobutanoate + L-glutamate</text>
        <dbReference type="Rhea" id="RHEA:24813"/>
        <dbReference type="ChEBI" id="CHEBI:11851"/>
        <dbReference type="ChEBI" id="CHEBI:16810"/>
        <dbReference type="ChEBI" id="CHEBI:29985"/>
        <dbReference type="ChEBI" id="CHEBI:57762"/>
        <dbReference type="EC" id="2.6.1.42"/>
    </reaction>
</comment>
<evidence type="ECO:0000256" key="12">
    <source>
        <dbReference type="ARBA" id="ARBA00048212"/>
    </source>
</evidence>
<comment type="pathway">
    <text evidence="5">Amino-acid biosynthesis; L-leucine biosynthesis; L-leucine from 3-methyl-2-oxobutanoate: step 4/4.</text>
</comment>
<keyword evidence="19" id="KW-1185">Reference proteome</keyword>
<keyword evidence="10 16" id="KW-0663">Pyridoxal phosphate</keyword>
<evidence type="ECO:0000313" key="19">
    <source>
        <dbReference type="Proteomes" id="UP001597468"/>
    </source>
</evidence>
<evidence type="ECO:0000256" key="14">
    <source>
        <dbReference type="ARBA" id="ARBA00049229"/>
    </source>
</evidence>
<dbReference type="InterPro" id="IPR043132">
    <property type="entry name" value="BCAT-like_C"/>
</dbReference>
<evidence type="ECO:0000256" key="10">
    <source>
        <dbReference type="ARBA" id="ARBA00022898"/>
    </source>
</evidence>
<dbReference type="RefSeq" id="WP_380751289.1">
    <property type="nucleotide sequence ID" value="NZ_JBHULT010000008.1"/>
</dbReference>
<dbReference type="InterPro" id="IPR036038">
    <property type="entry name" value="Aminotransferase-like"/>
</dbReference>
<dbReference type="InterPro" id="IPR018300">
    <property type="entry name" value="Aminotrans_IV_CS"/>
</dbReference>
<organism evidence="18 19">
    <name type="scientific">Salinimicrobium flavum</name>
    <dbReference type="NCBI Taxonomy" id="1737065"/>
    <lineage>
        <taxon>Bacteria</taxon>
        <taxon>Pseudomonadati</taxon>
        <taxon>Bacteroidota</taxon>
        <taxon>Flavobacteriia</taxon>
        <taxon>Flavobacteriales</taxon>
        <taxon>Flavobacteriaceae</taxon>
        <taxon>Salinimicrobium</taxon>
    </lineage>
</organism>
<comment type="pathway">
    <text evidence="3">Amino-acid biosynthesis; L-isoleucine biosynthesis; L-isoleucine from 2-oxobutanoate: step 4/4.</text>
</comment>
<dbReference type="InterPro" id="IPR001544">
    <property type="entry name" value="Aminotrans_IV"/>
</dbReference>
<dbReference type="CDD" id="cd01557">
    <property type="entry name" value="BCAT_beta_family"/>
    <property type="match status" value="1"/>
</dbReference>
<evidence type="ECO:0000256" key="4">
    <source>
        <dbReference type="ARBA" id="ARBA00004931"/>
    </source>
</evidence>
<dbReference type="InterPro" id="IPR005786">
    <property type="entry name" value="B_amino_transII"/>
</dbReference>
<dbReference type="EMBL" id="JBHULT010000008">
    <property type="protein sequence ID" value="MFD2518001.1"/>
    <property type="molecule type" value="Genomic_DNA"/>
</dbReference>
<dbReference type="PANTHER" id="PTHR11825">
    <property type="entry name" value="SUBGROUP IIII AMINOTRANSFERASE"/>
    <property type="match status" value="1"/>
</dbReference>
<dbReference type="Gene3D" id="3.20.10.10">
    <property type="entry name" value="D-amino Acid Aminotransferase, subunit A, domain 2"/>
    <property type="match status" value="1"/>
</dbReference>
<evidence type="ECO:0000256" key="17">
    <source>
        <dbReference type="RuleBase" id="RU004517"/>
    </source>
</evidence>
<evidence type="ECO:0000256" key="7">
    <source>
        <dbReference type="ARBA" id="ARBA00022576"/>
    </source>
</evidence>
<dbReference type="NCBIfam" id="TIGR01123">
    <property type="entry name" value="ilvE_II"/>
    <property type="match status" value="1"/>
</dbReference>
<dbReference type="PROSITE" id="PS00770">
    <property type="entry name" value="AA_TRANSFER_CLASS_4"/>
    <property type="match status" value="1"/>
</dbReference>
<evidence type="ECO:0000256" key="6">
    <source>
        <dbReference type="ARBA" id="ARBA00009320"/>
    </source>
</evidence>
<accession>A0ABW5IY28</accession>